<dbReference type="AlphaFoldDB" id="D0LRF1"/>
<dbReference type="Proteomes" id="UP000001880">
    <property type="component" value="Chromosome"/>
</dbReference>
<dbReference type="RefSeq" id="WP_012829777.1">
    <property type="nucleotide sequence ID" value="NC_013440.1"/>
</dbReference>
<sequence>MTTLSEQEKARRRAEAEELAARAEELAAGGALEESAEALERAAALVRPCRVPAEMGDYEYRRGQVLARLPAGRERALEAWLQASATAMIAELPELHYKSDRAMIDLQRDAGDLDAWRASLWVLLQWMDKQPETRAWPEFAAGLREQARLQMRDGLAGINNIFLRKAHADFTRAIEAARALGDEALALQLRLERQALYAVMPEGGQLPASYARHSTVQQIAGYRGAADEGVEGEPFAALRAEAEAAGCDAAALAFFSAVEQASAAAAAGEHATAEARARAAWDSARQTGDLVYALTAAILIAHACEAQEDLAGALAILFACKAAFAASGDPAQGRDLEALFVRRERDWGAYDYEEAVAACQAEAQDKRRRPARS</sequence>
<dbReference type="STRING" id="502025.Hoch_4688"/>
<evidence type="ECO:0000313" key="2">
    <source>
        <dbReference type="Proteomes" id="UP000001880"/>
    </source>
</evidence>
<dbReference type="KEGG" id="hoh:Hoch_4688"/>
<protein>
    <submittedName>
        <fullName evidence="1">Kinetoplast-associated protein-like protein</fullName>
    </submittedName>
</protein>
<reference evidence="1 2" key="1">
    <citation type="journal article" date="2010" name="Stand. Genomic Sci.">
        <title>Complete genome sequence of Haliangium ochraceum type strain (SMP-2).</title>
        <authorList>
            <consortium name="US DOE Joint Genome Institute (JGI-PGF)"/>
            <person name="Ivanova N."/>
            <person name="Daum C."/>
            <person name="Lang E."/>
            <person name="Abt B."/>
            <person name="Kopitz M."/>
            <person name="Saunders E."/>
            <person name="Lapidus A."/>
            <person name="Lucas S."/>
            <person name="Glavina Del Rio T."/>
            <person name="Nolan M."/>
            <person name="Tice H."/>
            <person name="Copeland A."/>
            <person name="Cheng J.F."/>
            <person name="Chen F."/>
            <person name="Bruce D."/>
            <person name="Goodwin L."/>
            <person name="Pitluck S."/>
            <person name="Mavromatis K."/>
            <person name="Pati A."/>
            <person name="Mikhailova N."/>
            <person name="Chen A."/>
            <person name="Palaniappan K."/>
            <person name="Land M."/>
            <person name="Hauser L."/>
            <person name="Chang Y.J."/>
            <person name="Jeffries C.D."/>
            <person name="Detter J.C."/>
            <person name="Brettin T."/>
            <person name="Rohde M."/>
            <person name="Goker M."/>
            <person name="Bristow J."/>
            <person name="Markowitz V."/>
            <person name="Eisen J.A."/>
            <person name="Hugenholtz P."/>
            <person name="Kyrpides N.C."/>
            <person name="Klenk H.P."/>
        </authorList>
    </citation>
    <scope>NUCLEOTIDE SEQUENCE [LARGE SCALE GENOMIC DNA]</scope>
    <source>
        <strain evidence="2">DSM 14365 / CIP 107738 / JCM 11303 / AJ 13395 / SMP-2</strain>
    </source>
</reference>
<organism evidence="1 2">
    <name type="scientific">Haliangium ochraceum (strain DSM 14365 / JCM 11303 / SMP-2)</name>
    <dbReference type="NCBI Taxonomy" id="502025"/>
    <lineage>
        <taxon>Bacteria</taxon>
        <taxon>Pseudomonadati</taxon>
        <taxon>Myxococcota</taxon>
        <taxon>Polyangia</taxon>
        <taxon>Haliangiales</taxon>
        <taxon>Kofleriaceae</taxon>
        <taxon>Haliangium</taxon>
    </lineage>
</organism>
<name>D0LRF1_HALO1</name>
<keyword evidence="2" id="KW-1185">Reference proteome</keyword>
<accession>D0LRF1</accession>
<dbReference type="EMBL" id="CP001804">
    <property type="protein sequence ID" value="ACY17179.1"/>
    <property type="molecule type" value="Genomic_DNA"/>
</dbReference>
<proteinExistence type="predicted"/>
<dbReference type="HOGENOM" id="CLU_741391_0_0_7"/>
<evidence type="ECO:0000313" key="1">
    <source>
        <dbReference type="EMBL" id="ACY17179.1"/>
    </source>
</evidence>
<gene>
    <name evidence="1" type="ordered locus">Hoch_4688</name>
</gene>